<dbReference type="SMART" id="SM00091">
    <property type="entry name" value="PAS"/>
    <property type="match status" value="1"/>
</dbReference>
<feature type="transmembrane region" description="Helical" evidence="7">
    <location>
        <begin position="248"/>
        <end position="267"/>
    </location>
</feature>
<feature type="transmembrane region" description="Helical" evidence="7">
    <location>
        <begin position="139"/>
        <end position="159"/>
    </location>
</feature>
<feature type="transmembrane region" description="Helical" evidence="7">
    <location>
        <begin position="308"/>
        <end position="327"/>
    </location>
</feature>
<reference evidence="10" key="2">
    <citation type="journal article" date="2007" name="Science">
        <title>Draft genome sequence of the sexually transmitted pathogen Trichomonas vaginalis.</title>
        <authorList>
            <person name="Carlton J.M."/>
            <person name="Hirt R.P."/>
            <person name="Silva J.C."/>
            <person name="Delcher A.L."/>
            <person name="Schatz M."/>
            <person name="Zhao Q."/>
            <person name="Wortman J.R."/>
            <person name="Bidwell S.L."/>
            <person name="Alsmark U.C.M."/>
            <person name="Besteiro S."/>
            <person name="Sicheritz-Ponten T."/>
            <person name="Noel C.J."/>
            <person name="Dacks J.B."/>
            <person name="Foster P.G."/>
            <person name="Simillion C."/>
            <person name="Van de Peer Y."/>
            <person name="Miranda-Saavedra D."/>
            <person name="Barton G.J."/>
            <person name="Westrop G.D."/>
            <person name="Mueller S."/>
            <person name="Dessi D."/>
            <person name="Fiori P.L."/>
            <person name="Ren Q."/>
            <person name="Paulsen I."/>
            <person name="Zhang H."/>
            <person name="Bastida-Corcuera F.D."/>
            <person name="Simoes-Barbosa A."/>
            <person name="Brown M.T."/>
            <person name="Hayes R.D."/>
            <person name="Mukherjee M."/>
            <person name="Okumura C.Y."/>
            <person name="Schneider R."/>
            <person name="Smith A.J."/>
            <person name="Vanacova S."/>
            <person name="Villalvazo M."/>
            <person name="Haas B.J."/>
            <person name="Pertea M."/>
            <person name="Feldblyum T.V."/>
            <person name="Utterback T.R."/>
            <person name="Shu C.L."/>
            <person name="Osoegawa K."/>
            <person name="de Jong P.J."/>
            <person name="Hrdy I."/>
            <person name="Horvathova L."/>
            <person name="Zubacova Z."/>
            <person name="Dolezal P."/>
            <person name="Malik S.B."/>
            <person name="Logsdon J.M. Jr."/>
            <person name="Henze K."/>
            <person name="Gupta A."/>
            <person name="Wang C.C."/>
            <person name="Dunne R.L."/>
            <person name="Upcroft J.A."/>
            <person name="Upcroft P."/>
            <person name="White O."/>
            <person name="Salzberg S.L."/>
            <person name="Tang P."/>
            <person name="Chiu C.-H."/>
            <person name="Lee Y.-S."/>
            <person name="Embley T.M."/>
            <person name="Coombs G.H."/>
            <person name="Mottram J.C."/>
            <person name="Tachezy J."/>
            <person name="Fraser-Liggett C.M."/>
            <person name="Johnson P.J."/>
        </authorList>
    </citation>
    <scope>NUCLEOTIDE SEQUENCE [LARGE SCALE GENOMIC DNA]</scope>
    <source>
        <strain evidence="10">G3</strain>
    </source>
</reference>
<dbReference type="STRING" id="5722.A2DWV8"/>
<keyword evidence="2 7" id="KW-0812">Transmembrane</keyword>
<dbReference type="CDD" id="cd07302">
    <property type="entry name" value="CHD"/>
    <property type="match status" value="1"/>
</dbReference>
<dbReference type="Gene3D" id="3.30.450.20">
    <property type="entry name" value="PAS domain"/>
    <property type="match status" value="1"/>
</dbReference>
<dbReference type="VEuPathDB" id="TrichDB:TVAGG3_0839300"/>
<evidence type="ECO:0000256" key="6">
    <source>
        <dbReference type="ARBA" id="ARBA00023239"/>
    </source>
</evidence>
<dbReference type="PANTHER" id="PTHR11920">
    <property type="entry name" value="GUANYLYL CYCLASE"/>
    <property type="match status" value="1"/>
</dbReference>
<dbReference type="PANTHER" id="PTHR11920:SF335">
    <property type="entry name" value="GUANYLATE CYCLASE"/>
    <property type="match status" value="1"/>
</dbReference>
<dbReference type="SUPFAM" id="SSF55073">
    <property type="entry name" value="Nucleotide cyclase"/>
    <property type="match status" value="1"/>
</dbReference>
<gene>
    <name evidence="10" type="ORF">TVAG_392570</name>
</gene>
<dbReference type="PROSITE" id="PS50112">
    <property type="entry name" value="PAS"/>
    <property type="match status" value="1"/>
</dbReference>
<dbReference type="OrthoDB" id="6127067at2759"/>
<dbReference type="OMA" id="HINAYLI"/>
<dbReference type="PROSITE" id="PS50125">
    <property type="entry name" value="GUANYLATE_CYCLASE_2"/>
    <property type="match status" value="1"/>
</dbReference>
<feature type="transmembrane region" description="Helical" evidence="7">
    <location>
        <begin position="279"/>
        <end position="302"/>
    </location>
</feature>
<organism evidence="10 11">
    <name type="scientific">Trichomonas vaginalis (strain ATCC PRA-98 / G3)</name>
    <dbReference type="NCBI Taxonomy" id="412133"/>
    <lineage>
        <taxon>Eukaryota</taxon>
        <taxon>Metamonada</taxon>
        <taxon>Parabasalia</taxon>
        <taxon>Trichomonadida</taxon>
        <taxon>Trichomonadidae</taxon>
        <taxon>Trichomonas</taxon>
    </lineage>
</organism>
<feature type="transmembrane region" description="Helical" evidence="7">
    <location>
        <begin position="853"/>
        <end position="877"/>
    </location>
</feature>
<dbReference type="InterPro" id="IPR057352">
    <property type="entry name" value="TPR_TmcB/C"/>
</dbReference>
<dbReference type="VEuPathDB" id="TrichDB:TVAG_392570"/>
<evidence type="ECO:0000313" key="10">
    <source>
        <dbReference type="EMBL" id="EAY15140.1"/>
    </source>
</evidence>
<proteinExistence type="predicted"/>
<feature type="transmembrane region" description="Helical" evidence="7">
    <location>
        <begin position="942"/>
        <end position="965"/>
    </location>
</feature>
<evidence type="ECO:0000313" key="11">
    <source>
        <dbReference type="Proteomes" id="UP000001542"/>
    </source>
</evidence>
<keyword evidence="4 7" id="KW-1133">Transmembrane helix</keyword>
<dbReference type="GO" id="GO:0001653">
    <property type="term" value="F:peptide receptor activity"/>
    <property type="evidence" value="ECO:0000318"/>
    <property type="project" value="GO_Central"/>
</dbReference>
<dbReference type="Pfam" id="PF25474">
    <property type="entry name" value="TPR_TmcB"/>
    <property type="match status" value="1"/>
</dbReference>
<dbReference type="SMART" id="SM00044">
    <property type="entry name" value="CYCc"/>
    <property type="match status" value="1"/>
</dbReference>
<accession>A2DWV8</accession>
<evidence type="ECO:0000256" key="3">
    <source>
        <dbReference type="ARBA" id="ARBA00022741"/>
    </source>
</evidence>
<dbReference type="GO" id="GO:0000166">
    <property type="term" value="F:nucleotide binding"/>
    <property type="evidence" value="ECO:0007669"/>
    <property type="project" value="UniProtKB-KW"/>
</dbReference>
<dbReference type="InterPro" id="IPR035965">
    <property type="entry name" value="PAS-like_dom_sf"/>
</dbReference>
<dbReference type="InParanoid" id="A2DWV8"/>
<feature type="transmembrane region" description="Helical" evidence="7">
    <location>
        <begin position="179"/>
        <end position="204"/>
    </location>
</feature>
<dbReference type="NCBIfam" id="TIGR00229">
    <property type="entry name" value="sensory_box"/>
    <property type="match status" value="1"/>
</dbReference>
<dbReference type="EMBL" id="DS113260">
    <property type="protein sequence ID" value="EAY15140.1"/>
    <property type="molecule type" value="Genomic_DNA"/>
</dbReference>
<feature type="transmembrane region" description="Helical" evidence="7">
    <location>
        <begin position="57"/>
        <end position="79"/>
    </location>
</feature>
<feature type="transmembrane region" description="Helical" evidence="7">
    <location>
        <begin position="641"/>
        <end position="662"/>
    </location>
</feature>
<evidence type="ECO:0000256" key="5">
    <source>
        <dbReference type="ARBA" id="ARBA00023136"/>
    </source>
</evidence>
<dbReference type="Pfam" id="PF13426">
    <property type="entry name" value="PAS_9"/>
    <property type="match status" value="1"/>
</dbReference>
<dbReference type="InterPro" id="IPR029787">
    <property type="entry name" value="Nucleotide_cyclase"/>
</dbReference>
<feature type="domain" description="PAS" evidence="8">
    <location>
        <begin position="1221"/>
        <end position="1266"/>
    </location>
</feature>
<evidence type="ECO:0000259" key="9">
    <source>
        <dbReference type="PROSITE" id="PS50125"/>
    </source>
</evidence>
<dbReference type="InterPro" id="IPR001054">
    <property type="entry name" value="A/G_cyclase"/>
</dbReference>
<comment type="subcellular location">
    <subcellularLocation>
        <location evidence="1">Membrane</location>
    </subcellularLocation>
</comment>
<dbReference type="InterPro" id="IPR000014">
    <property type="entry name" value="PAS"/>
</dbReference>
<dbReference type="Gene3D" id="3.30.70.1230">
    <property type="entry name" value="Nucleotide cyclase"/>
    <property type="match status" value="1"/>
</dbReference>
<keyword evidence="6" id="KW-0456">Lyase</keyword>
<evidence type="ECO:0000256" key="4">
    <source>
        <dbReference type="ARBA" id="ARBA00022989"/>
    </source>
</evidence>
<feature type="transmembrane region" description="Helical" evidence="7">
    <location>
        <begin position="682"/>
        <end position="704"/>
    </location>
</feature>
<keyword evidence="3" id="KW-0547">Nucleotide-binding</keyword>
<dbReference type="Proteomes" id="UP000001542">
    <property type="component" value="Unassembled WGS sequence"/>
</dbReference>
<dbReference type="GO" id="GO:0007168">
    <property type="term" value="P:receptor guanylyl cyclase signaling pathway"/>
    <property type="evidence" value="ECO:0000318"/>
    <property type="project" value="GO_Central"/>
</dbReference>
<sequence>MREEGETSQATTSVLIQHNRYRRILKRRVSKELQDIYFRFFNYVFTMASSTKLIVNIFRYIIIVQILASALQITNASFWGTSTTMSRIFRILSVVVSLDVSSLEHSKYSISVLVVSCVALFSVFILCLTMYFFNKLSKLSNTFVIITSIYVTCIAPYFLNVQALYIGHEIDTLIVNGALTIPIVNIVIDVISSIIFYILHTVFVPSFLNFRPTVYSILFTRDSQIFISGTSITILLSQIGAAQNKTGYQIVGIVALVGDLIAFLVCLKRHAWLSDNLKQFYAGISILNICFRIIIPVVAISGKSGNEILAVCYIVLVLIIADAAPMIEKKFASKLLLQLDQYQGMDFFEEHKYREIAGMFKTGFFSGHPKLHNWTFIDDAFTKYPNDRVLTILYARFAAIYPDEIERVRDCTMKLIAIKKHDVECKKLISDLQSLLQLRERNLTKGLKKQLTKVKEKSDRCISHTRRIWECVIRGSTSEIDSLSVQLQYQSKAVNKDYSQLLLIYPNNPFVARSYSQFMQSVMCDLKQANEYHQIYSSLKVGRQLQTEKGYYFATTEIPTLPTDKEHSAINSESQIPIATGSVKLNGQQSQQSFLVGLSSTSMTEGQDGLGNNNIEISPEMQYVENAIHGIKLPSQTVTRALIVLMFVVVLLATTIPFLIIIPKQLKEEIDSAVCVHTVADMYTTIYQIMIFAMQYTGSTLRYFPTFAQRFQTLTGENTLSFSDSKFLLSQLERLEEHSHEFETALPTMKKTGYYAKSLDMAYNTTAPITLYSDNYADSTKFNGTFSLQSYILYMIKISTQIVDNPEAAINTSNYFSATHNIQTVDAFWKKIMKQLITDSDSMFTNKIGTVQIMLIFDLVFIIILDIVIMIIVSYLVHHEKTMIANAFKAIPKRSISQIVQRLNKALNKNIENDNEKKLDTQEENALRILSTSNTSTFDIKLFGYFMCPQITYIAFSIGIFVVMYRTPLQIKDELRLLTPQFYDLVLAPVALQQTIIDALRYNFIAAPGYLEQHPDSADYNATIAYVKASCIEPFPSLVSHWWFGDGVTTERTAANGGDTYTSLFSTSTCDAETFLTGITGTMTCASIETSAYAVMKSLNDVFESRPSAEDTRISAAMLWSFMRLMNQTVDPGIDILDGLLREKQTELTDKMTTPVIIMIIILFGFGTWAIIGITFVSEATIGTIKLFLQADPHDILNSKTILKILSSDFSSNDDDSRTKDTSFYEMLVSNLLDGTVFMDNSLKILSANKSVENIIGTPANDVIGKKFDEIVKAPSGKEQSLATFLSALSTAMNAMRSPRITMEAEIERNGEPLMVEFNVIAVSLVGEVQTAPTNREGLAMVIIVMKDTTPAMTAKKLLDEEHEKGEHLLNMILPDIIVRKLQRGESNISFSVPSASILFMDIVSFTPWCGSLPAKTVMATLNKMFKLFDTALSRYDKMIKIKCIGDCYMAAGGIFDEVNNPAIHAKQAISFCLDAINGLSLFDIENKVQLRIRAGINCGGPIIAGVLGIEKPTFDILGSAISVAASMEHNGVPMNVHIPQHMYDLVYDQEFVFKERGDIQIKDKMIHTYLVSGYTSKNN</sequence>
<dbReference type="InterPro" id="IPR050401">
    <property type="entry name" value="Cyclic_nucleotide_synthase"/>
</dbReference>
<dbReference type="GO" id="GO:0004383">
    <property type="term" value="F:guanylate cyclase activity"/>
    <property type="evidence" value="ECO:0000318"/>
    <property type="project" value="GO_Central"/>
</dbReference>
<feature type="transmembrane region" description="Helical" evidence="7">
    <location>
        <begin position="225"/>
        <end position="242"/>
    </location>
</feature>
<dbReference type="GO" id="GO:0006182">
    <property type="term" value="P:cGMP biosynthetic process"/>
    <property type="evidence" value="ECO:0000318"/>
    <property type="project" value="GO_Central"/>
</dbReference>
<reference evidence="10" key="1">
    <citation type="submission" date="2006-10" db="EMBL/GenBank/DDBJ databases">
        <authorList>
            <person name="Amadeo P."/>
            <person name="Zhao Q."/>
            <person name="Wortman J."/>
            <person name="Fraser-Liggett C."/>
            <person name="Carlton J."/>
        </authorList>
    </citation>
    <scope>NUCLEOTIDE SEQUENCE</scope>
    <source>
        <strain evidence="10">G3</strain>
    </source>
</reference>
<feature type="transmembrane region" description="Helical" evidence="7">
    <location>
        <begin position="108"/>
        <end position="132"/>
    </location>
</feature>
<feature type="transmembrane region" description="Helical" evidence="7">
    <location>
        <begin position="1156"/>
        <end position="1177"/>
    </location>
</feature>
<evidence type="ECO:0000256" key="2">
    <source>
        <dbReference type="ARBA" id="ARBA00022692"/>
    </source>
</evidence>
<dbReference type="RefSeq" id="XP_001327363.1">
    <property type="nucleotide sequence ID" value="XM_001327328.1"/>
</dbReference>
<keyword evidence="5 7" id="KW-0472">Membrane</keyword>
<dbReference type="Pfam" id="PF00211">
    <property type="entry name" value="Guanylate_cyc"/>
    <property type="match status" value="1"/>
</dbReference>
<dbReference type="KEGG" id="tva:4773141"/>
<dbReference type="SMR" id="A2DWV8"/>
<evidence type="ECO:0000256" key="1">
    <source>
        <dbReference type="ARBA" id="ARBA00004370"/>
    </source>
</evidence>
<dbReference type="GO" id="GO:0005886">
    <property type="term" value="C:plasma membrane"/>
    <property type="evidence" value="ECO:0000318"/>
    <property type="project" value="GO_Central"/>
</dbReference>
<evidence type="ECO:0000256" key="7">
    <source>
        <dbReference type="SAM" id="Phobius"/>
    </source>
</evidence>
<keyword evidence="11" id="KW-1185">Reference proteome</keyword>
<feature type="domain" description="Guanylate cyclase" evidence="9">
    <location>
        <begin position="1397"/>
        <end position="1529"/>
    </location>
</feature>
<name>A2DWV8_TRIV3</name>
<dbReference type="eggNOG" id="KOG4171">
    <property type="taxonomic scope" value="Eukaryota"/>
</dbReference>
<protein>
    <submittedName>
        <fullName evidence="10">Adenylate and Guanylate cyclase catalytic domain containing protein</fullName>
    </submittedName>
</protein>
<dbReference type="SUPFAM" id="SSF55785">
    <property type="entry name" value="PYP-like sensor domain (PAS domain)"/>
    <property type="match status" value="1"/>
</dbReference>
<dbReference type="GO" id="GO:0035556">
    <property type="term" value="P:intracellular signal transduction"/>
    <property type="evidence" value="ECO:0007669"/>
    <property type="project" value="InterPro"/>
</dbReference>
<evidence type="ECO:0000259" key="8">
    <source>
        <dbReference type="PROSITE" id="PS50112"/>
    </source>
</evidence>